<dbReference type="Pfam" id="PF00753">
    <property type="entry name" value="Lactamase_B"/>
    <property type="match status" value="1"/>
</dbReference>
<dbReference type="AlphaFoldDB" id="A0A2K1QHD8"/>
<dbReference type="SMART" id="SM00849">
    <property type="entry name" value="Lactamase_B"/>
    <property type="match status" value="1"/>
</dbReference>
<gene>
    <name evidence="5" type="ORF">CAC42_2621</name>
</gene>
<evidence type="ECO:0000256" key="1">
    <source>
        <dbReference type="ARBA" id="ARBA00023242"/>
    </source>
</evidence>
<evidence type="ECO:0000259" key="4">
    <source>
        <dbReference type="SMART" id="SM00906"/>
    </source>
</evidence>
<dbReference type="GO" id="GO:0006351">
    <property type="term" value="P:DNA-templated transcription"/>
    <property type="evidence" value="ECO:0007669"/>
    <property type="project" value="InterPro"/>
</dbReference>
<evidence type="ECO:0000256" key="2">
    <source>
        <dbReference type="SAM" id="MobiDB-lite"/>
    </source>
</evidence>
<dbReference type="InterPro" id="IPR044528">
    <property type="entry name" value="POD-like_MBL-fold"/>
</dbReference>
<dbReference type="EMBL" id="NKHZ01000085">
    <property type="protein sequence ID" value="PNS14564.1"/>
    <property type="molecule type" value="Genomic_DNA"/>
</dbReference>
<accession>A0A2K1QHD8</accession>
<dbReference type="PANTHER" id="PTHR47431:SF1">
    <property type="entry name" value="ZN(II)2CYS6 TRANSCRIPTION FACTOR (EUROFUNG)"/>
    <property type="match status" value="1"/>
</dbReference>
<dbReference type="InParanoid" id="A0A2K1QHD8"/>
<dbReference type="InterPro" id="IPR007219">
    <property type="entry name" value="XnlR_reg_dom"/>
</dbReference>
<dbReference type="STRING" id="2082308.A0A2K1QHD8"/>
<feature type="region of interest" description="Disordered" evidence="2">
    <location>
        <begin position="711"/>
        <end position="738"/>
    </location>
</feature>
<evidence type="ECO:0000313" key="5">
    <source>
        <dbReference type="EMBL" id="PNS14564.1"/>
    </source>
</evidence>
<dbReference type="GO" id="GO:0006749">
    <property type="term" value="P:glutathione metabolic process"/>
    <property type="evidence" value="ECO:0007669"/>
    <property type="project" value="InterPro"/>
</dbReference>
<keyword evidence="6" id="KW-1185">Reference proteome</keyword>
<dbReference type="CDD" id="cd12148">
    <property type="entry name" value="fungal_TF_MHR"/>
    <property type="match status" value="1"/>
</dbReference>
<dbReference type="CDD" id="cd07724">
    <property type="entry name" value="POD-like_MBL-fold"/>
    <property type="match status" value="1"/>
</dbReference>
<dbReference type="SUPFAM" id="SSF56281">
    <property type="entry name" value="Metallo-hydrolase/oxidoreductase"/>
    <property type="match status" value="1"/>
</dbReference>
<dbReference type="InterPro" id="IPR036866">
    <property type="entry name" value="RibonucZ/Hydroxyglut_hydro"/>
</dbReference>
<dbReference type="GO" id="GO:0016787">
    <property type="term" value="F:hydrolase activity"/>
    <property type="evidence" value="ECO:0007669"/>
    <property type="project" value="UniProtKB-KW"/>
</dbReference>
<reference evidence="5 6" key="1">
    <citation type="submission" date="2017-06" db="EMBL/GenBank/DDBJ databases">
        <title>Draft genome sequence of a variant of Elsinoe murrayae.</title>
        <authorList>
            <person name="Cheng Q."/>
        </authorList>
    </citation>
    <scope>NUCLEOTIDE SEQUENCE [LARGE SCALE GENOMIC DNA]</scope>
    <source>
        <strain evidence="5 6">CQ-2017a</strain>
    </source>
</reference>
<keyword evidence="5" id="KW-0378">Hydrolase</keyword>
<keyword evidence="1" id="KW-0539">Nucleus</keyword>
<evidence type="ECO:0000259" key="3">
    <source>
        <dbReference type="SMART" id="SM00849"/>
    </source>
</evidence>
<sequence length="777" mass="85366">MTSPEPVVRSVFESVTGTWQHIVTDPVTKSTAIIDPVIDYDPAKNEITTSSADRLLDIVTDQQLLVSWILETHAHADHLTAAHYLRGTLATSQAHRPSIAIGHGISGVQRRWAERYGIPKHEYEGAFDHTFHDGETFQIGELTVRVLHLPGHTPDHIGYLIGSNVFTGDSIFNPDVGSARTDFPEGSATQLWSSMKKLLALPDHYKLYTGHDYPPEGRQVESGQGKEMPYSTVKEQKESNKHVKNGTQQDDFVAWRQQRDSSLAQPRLINQALQWNIRADLQDLTPSAFMLTPPTSTTSENSAFIAAPSDERRHVHLYYHHFHAHHPFLLPEAFANVQPWPEYLRQIVASIGARYCSRNHDLDFRATMGPRLDACQDQTLEMVQARLLSAILLHAQAQPQCALYQLDKAIDVALRLGLHTEAFSNTQPCTLTAESARRTWWELYAVDCLLAAFHHKPTFRTATISTTTHLPSDEPSYLAGLPNRSTLAANHLRHRLLLDTPFSPYALRIEALTLLARVLSANDPSPSKHEDALLSLDALLSSWHSSLPHPTSDRASAPLLFSAHTIVNMASIYLHLPRCSHSLSSREDIACAKANHRLAPFLDAASSSQSHASRALAAAKRISAHATSSSTDTDAESNQSPFFVCALVLMAVTFLSAMVGPSGGGASGEEWMVDRVAQAVGMLGAEAPRWGLWEKVRGQVRRVGRVVVGFGEGEGNGDGPRGEDELSEGQSQGQGMDLDSAGAAIDFDKILAEMWWGDNCCLLPGLDDVREQGAALA</sequence>
<feature type="domain" description="Xylanolytic transcriptional activator regulatory" evidence="4">
    <location>
        <begin position="402"/>
        <end position="477"/>
    </location>
</feature>
<dbReference type="GO" id="GO:0050313">
    <property type="term" value="F:sulfur dioxygenase activity"/>
    <property type="evidence" value="ECO:0007669"/>
    <property type="project" value="InterPro"/>
</dbReference>
<dbReference type="GO" id="GO:0008270">
    <property type="term" value="F:zinc ion binding"/>
    <property type="evidence" value="ECO:0007669"/>
    <property type="project" value="InterPro"/>
</dbReference>
<evidence type="ECO:0000313" key="6">
    <source>
        <dbReference type="Proteomes" id="UP000243797"/>
    </source>
</evidence>
<feature type="domain" description="Metallo-beta-lactamase" evidence="3">
    <location>
        <begin position="17"/>
        <end position="211"/>
    </location>
</feature>
<dbReference type="Pfam" id="PF04082">
    <property type="entry name" value="Fungal_trans"/>
    <property type="match status" value="1"/>
</dbReference>
<dbReference type="OrthoDB" id="449487at2759"/>
<dbReference type="PANTHER" id="PTHR47431">
    <property type="entry name" value="ZN(II)2CYS6 TRANSCRIPTION FACTOR (EUROFUNG)-RELATED"/>
    <property type="match status" value="1"/>
</dbReference>
<dbReference type="GO" id="GO:0003677">
    <property type="term" value="F:DNA binding"/>
    <property type="evidence" value="ECO:0007669"/>
    <property type="project" value="InterPro"/>
</dbReference>
<comment type="caution">
    <text evidence="5">The sequence shown here is derived from an EMBL/GenBank/DDBJ whole genome shotgun (WGS) entry which is preliminary data.</text>
</comment>
<name>A0A2K1QHD8_9PEZI</name>
<dbReference type="InterPro" id="IPR001279">
    <property type="entry name" value="Metallo-B-lactamas"/>
</dbReference>
<dbReference type="Gene3D" id="3.60.15.10">
    <property type="entry name" value="Ribonuclease Z/Hydroxyacylglutathione hydrolase-like"/>
    <property type="match status" value="1"/>
</dbReference>
<dbReference type="SMART" id="SM00906">
    <property type="entry name" value="Fungal_trans"/>
    <property type="match status" value="1"/>
</dbReference>
<dbReference type="Proteomes" id="UP000243797">
    <property type="component" value="Unassembled WGS sequence"/>
</dbReference>
<organism evidence="5 6">
    <name type="scientific">Sphaceloma murrayae</name>
    <dbReference type="NCBI Taxonomy" id="2082308"/>
    <lineage>
        <taxon>Eukaryota</taxon>
        <taxon>Fungi</taxon>
        <taxon>Dikarya</taxon>
        <taxon>Ascomycota</taxon>
        <taxon>Pezizomycotina</taxon>
        <taxon>Dothideomycetes</taxon>
        <taxon>Dothideomycetidae</taxon>
        <taxon>Myriangiales</taxon>
        <taxon>Elsinoaceae</taxon>
        <taxon>Sphaceloma</taxon>
    </lineage>
</organism>
<proteinExistence type="predicted"/>
<protein>
    <submittedName>
        <fullName evidence="5">Hydroxyacylglutathione hydrolase</fullName>
    </submittedName>
</protein>